<dbReference type="InterPro" id="IPR011991">
    <property type="entry name" value="ArsR-like_HTH"/>
</dbReference>
<keyword evidence="1" id="KW-0805">Transcription regulation</keyword>
<dbReference type="SUPFAM" id="SSF46785">
    <property type="entry name" value="Winged helix' DNA-binding domain"/>
    <property type="match status" value="1"/>
</dbReference>
<evidence type="ECO:0000256" key="1">
    <source>
        <dbReference type="ARBA" id="ARBA00023015"/>
    </source>
</evidence>
<dbReference type="Pfam" id="PF12840">
    <property type="entry name" value="HTH_20"/>
    <property type="match status" value="1"/>
</dbReference>
<accession>A0A2P7RKK5</accession>
<dbReference type="InterPro" id="IPR051081">
    <property type="entry name" value="HTH_MetalResp_TranReg"/>
</dbReference>
<evidence type="ECO:0000313" key="6">
    <source>
        <dbReference type="Proteomes" id="UP000241229"/>
    </source>
</evidence>
<dbReference type="GO" id="GO:0003700">
    <property type="term" value="F:DNA-binding transcription factor activity"/>
    <property type="evidence" value="ECO:0007669"/>
    <property type="project" value="InterPro"/>
</dbReference>
<dbReference type="InterPro" id="IPR036390">
    <property type="entry name" value="WH_DNA-bd_sf"/>
</dbReference>
<dbReference type="AlphaFoldDB" id="A0A2P7RKK5"/>
<dbReference type="Gene3D" id="1.10.10.10">
    <property type="entry name" value="Winged helix-like DNA-binding domain superfamily/Winged helix DNA-binding domain"/>
    <property type="match status" value="1"/>
</dbReference>
<dbReference type="EMBL" id="PXYK01000048">
    <property type="protein sequence ID" value="PSJ50754.1"/>
    <property type="molecule type" value="Genomic_DNA"/>
</dbReference>
<dbReference type="CDD" id="cd00090">
    <property type="entry name" value="HTH_ARSR"/>
    <property type="match status" value="1"/>
</dbReference>
<keyword evidence="3" id="KW-0804">Transcription</keyword>
<dbReference type="InterPro" id="IPR036388">
    <property type="entry name" value="WH-like_DNA-bd_sf"/>
</dbReference>
<keyword evidence="2" id="KW-0238">DNA-binding</keyword>
<evidence type="ECO:0000313" key="5">
    <source>
        <dbReference type="EMBL" id="PSJ50754.1"/>
    </source>
</evidence>
<evidence type="ECO:0000259" key="4">
    <source>
        <dbReference type="PROSITE" id="PS50987"/>
    </source>
</evidence>
<reference evidence="5 6" key="1">
    <citation type="submission" date="2018-03" db="EMBL/GenBank/DDBJ databases">
        <title>The draft genome of Mesorhizobium sp. 6GN-30.</title>
        <authorList>
            <person name="Liu L."/>
            <person name="Li L."/>
            <person name="Wang T."/>
            <person name="Zhang X."/>
            <person name="Liang L."/>
        </authorList>
    </citation>
    <scope>NUCLEOTIDE SEQUENCE [LARGE SCALE GENOMIC DNA]</scope>
    <source>
        <strain evidence="5 6">6GN30</strain>
    </source>
</reference>
<dbReference type="NCBIfam" id="NF033788">
    <property type="entry name" value="HTH_metalloreg"/>
    <property type="match status" value="1"/>
</dbReference>
<dbReference type="PANTHER" id="PTHR33154:SF15">
    <property type="entry name" value="REGULATORY PROTEIN ARSR"/>
    <property type="match status" value="1"/>
</dbReference>
<comment type="caution">
    <text evidence="5">The sequence shown here is derived from an EMBL/GenBank/DDBJ whole genome shotgun (WGS) entry which is preliminary data.</text>
</comment>
<name>A0A2P7RKK5_9HYPH</name>
<dbReference type="PRINTS" id="PR00778">
    <property type="entry name" value="HTHARSR"/>
</dbReference>
<keyword evidence="6" id="KW-1185">Reference proteome</keyword>
<gene>
    <name evidence="5" type="ORF">C7I84_28330</name>
</gene>
<feature type="domain" description="HTH arsR-type" evidence="4">
    <location>
        <begin position="10"/>
        <end position="105"/>
    </location>
</feature>
<protein>
    <submittedName>
        <fullName evidence="5">Transcriptional regulator</fullName>
    </submittedName>
</protein>
<dbReference type="PANTHER" id="PTHR33154">
    <property type="entry name" value="TRANSCRIPTIONAL REGULATOR, ARSR FAMILY"/>
    <property type="match status" value="1"/>
</dbReference>
<proteinExistence type="predicted"/>
<dbReference type="SMART" id="SM00418">
    <property type="entry name" value="HTH_ARSR"/>
    <property type="match status" value="1"/>
</dbReference>
<dbReference type="PROSITE" id="PS50987">
    <property type="entry name" value="HTH_ARSR_2"/>
    <property type="match status" value="1"/>
</dbReference>
<dbReference type="GO" id="GO:0003677">
    <property type="term" value="F:DNA binding"/>
    <property type="evidence" value="ECO:0007669"/>
    <property type="project" value="UniProtKB-KW"/>
</dbReference>
<dbReference type="Proteomes" id="UP000241229">
    <property type="component" value="Unassembled WGS sequence"/>
</dbReference>
<sequence length="121" mass="13348">MKMLSPATSAECLPAERLAERLGALSHRKRMEILRYLAASDRCCCKDVVGRLDLAQSTVSQHLKVLVEAGLVRVKPDRQRSIYEIDREALAATAQGVTALVEACCDEPQPVGCTEPRIREL</sequence>
<organism evidence="5 6">
    <name type="scientific">Kumtagia ephedrae</name>
    <dbReference type="NCBI Taxonomy" id="2116701"/>
    <lineage>
        <taxon>Bacteria</taxon>
        <taxon>Pseudomonadati</taxon>
        <taxon>Pseudomonadota</taxon>
        <taxon>Alphaproteobacteria</taxon>
        <taxon>Hyphomicrobiales</taxon>
        <taxon>Phyllobacteriaceae</taxon>
        <taxon>Kumtagia</taxon>
    </lineage>
</organism>
<dbReference type="RefSeq" id="WP_106775563.1">
    <property type="nucleotide sequence ID" value="NZ_PXYK01000048.1"/>
</dbReference>
<evidence type="ECO:0000256" key="3">
    <source>
        <dbReference type="ARBA" id="ARBA00023163"/>
    </source>
</evidence>
<evidence type="ECO:0000256" key="2">
    <source>
        <dbReference type="ARBA" id="ARBA00023125"/>
    </source>
</evidence>
<dbReference type="InterPro" id="IPR001845">
    <property type="entry name" value="HTH_ArsR_DNA-bd_dom"/>
</dbReference>
<dbReference type="OrthoDB" id="9804742at2"/>